<dbReference type="EMBL" id="JTDY01008930">
    <property type="protein sequence ID" value="KOB64301.1"/>
    <property type="molecule type" value="Genomic_DNA"/>
</dbReference>
<dbReference type="AlphaFoldDB" id="A0A0L7KMJ7"/>
<feature type="region of interest" description="Disordered" evidence="1">
    <location>
        <begin position="20"/>
        <end position="45"/>
    </location>
</feature>
<proteinExistence type="predicted"/>
<accession>A0A0L7KMJ7</accession>
<dbReference type="GO" id="GO:0016746">
    <property type="term" value="F:acyltransferase activity"/>
    <property type="evidence" value="ECO:0007669"/>
    <property type="project" value="UniProtKB-KW"/>
</dbReference>
<organism evidence="2 3">
    <name type="scientific">Operophtera brumata</name>
    <name type="common">Winter moth</name>
    <name type="synonym">Phalaena brumata</name>
    <dbReference type="NCBI Taxonomy" id="104452"/>
    <lineage>
        <taxon>Eukaryota</taxon>
        <taxon>Metazoa</taxon>
        <taxon>Ecdysozoa</taxon>
        <taxon>Arthropoda</taxon>
        <taxon>Hexapoda</taxon>
        <taxon>Insecta</taxon>
        <taxon>Pterygota</taxon>
        <taxon>Neoptera</taxon>
        <taxon>Endopterygota</taxon>
        <taxon>Lepidoptera</taxon>
        <taxon>Glossata</taxon>
        <taxon>Ditrysia</taxon>
        <taxon>Geometroidea</taxon>
        <taxon>Geometridae</taxon>
        <taxon>Larentiinae</taxon>
        <taxon>Operophtera</taxon>
    </lineage>
</organism>
<keyword evidence="2" id="KW-0808">Transferase</keyword>
<comment type="caution">
    <text evidence="2">The sequence shown here is derived from an EMBL/GenBank/DDBJ whole genome shotgun (WGS) entry which is preliminary data.</text>
</comment>
<reference evidence="2 3" key="1">
    <citation type="journal article" date="2015" name="Genome Biol. Evol.">
        <title>The genome of winter moth (Operophtera brumata) provides a genomic perspective on sexual dimorphism and phenology.</title>
        <authorList>
            <person name="Derks M.F."/>
            <person name="Smit S."/>
            <person name="Salis L."/>
            <person name="Schijlen E."/>
            <person name="Bossers A."/>
            <person name="Mateman C."/>
            <person name="Pijl A.S."/>
            <person name="de Ridder D."/>
            <person name="Groenen M.A."/>
            <person name="Visser M.E."/>
            <person name="Megens H.J."/>
        </authorList>
    </citation>
    <scope>NUCLEOTIDE SEQUENCE [LARGE SCALE GENOMIC DNA]</scope>
    <source>
        <strain evidence="2">WM2013NL</strain>
        <tissue evidence="2">Head and thorax</tissue>
    </source>
</reference>
<dbReference type="Proteomes" id="UP000037510">
    <property type="component" value="Unassembled WGS sequence"/>
</dbReference>
<evidence type="ECO:0000313" key="3">
    <source>
        <dbReference type="Proteomes" id="UP000037510"/>
    </source>
</evidence>
<evidence type="ECO:0000256" key="1">
    <source>
        <dbReference type="SAM" id="MobiDB-lite"/>
    </source>
</evidence>
<evidence type="ECO:0000313" key="2">
    <source>
        <dbReference type="EMBL" id="KOB64301.1"/>
    </source>
</evidence>
<feature type="compositionally biased region" description="Basic and acidic residues" evidence="1">
    <location>
        <begin position="20"/>
        <end position="32"/>
    </location>
</feature>
<keyword evidence="2" id="KW-0012">Acyltransferase</keyword>
<feature type="compositionally biased region" description="Low complexity" evidence="1">
    <location>
        <begin position="34"/>
        <end position="45"/>
    </location>
</feature>
<sequence>MLLIGRLGFASLDCPLGREKYTESEPKTERRLLSSKSQGSCTGSSGVLSVVEKCNKPRQNYPSELHNVLDNGCVRRWLGGFI</sequence>
<gene>
    <name evidence="2" type="ORF">OBRU01_23743</name>
</gene>
<keyword evidence="3" id="KW-1185">Reference proteome</keyword>
<name>A0A0L7KMJ7_OPEBR</name>
<protein>
    <submittedName>
        <fullName evidence="2">Acyltransferase</fullName>
    </submittedName>
</protein>